<evidence type="ECO:0000313" key="1">
    <source>
        <dbReference type="EMBL" id="GGX91054.1"/>
    </source>
</evidence>
<proteinExistence type="predicted"/>
<organism evidence="1 2">
    <name type="scientific">Litchfieldella qijiaojingensis</name>
    <dbReference type="NCBI Taxonomy" id="980347"/>
    <lineage>
        <taxon>Bacteria</taxon>
        <taxon>Pseudomonadati</taxon>
        <taxon>Pseudomonadota</taxon>
        <taxon>Gammaproteobacteria</taxon>
        <taxon>Oceanospirillales</taxon>
        <taxon>Halomonadaceae</taxon>
        <taxon>Litchfieldella</taxon>
    </lineage>
</organism>
<comment type="caution">
    <text evidence="1">The sequence shown here is derived from an EMBL/GenBank/DDBJ whole genome shotgun (WGS) entry which is preliminary data.</text>
</comment>
<name>A0ABQ2YS46_9GAMM</name>
<keyword evidence="2" id="KW-1185">Reference proteome</keyword>
<dbReference type="EMBL" id="BMXS01000007">
    <property type="protein sequence ID" value="GGX91054.1"/>
    <property type="molecule type" value="Genomic_DNA"/>
</dbReference>
<accession>A0ABQ2YS46</accession>
<evidence type="ECO:0000313" key="2">
    <source>
        <dbReference type="Proteomes" id="UP000653056"/>
    </source>
</evidence>
<sequence>MRVHYKPKMIDKIRDEILKAKELDREIDFIELTDGEMFRFRRELNSYGAAMPMRARPFQTQIEYMGVSVVKESPVDDEEEELF</sequence>
<dbReference type="Proteomes" id="UP000653056">
    <property type="component" value="Unassembled WGS sequence"/>
</dbReference>
<gene>
    <name evidence="1" type="ORF">GCM10007160_18160</name>
</gene>
<reference evidence="2" key="1">
    <citation type="journal article" date="2019" name="Int. J. Syst. Evol. Microbiol.">
        <title>The Global Catalogue of Microorganisms (GCM) 10K type strain sequencing project: providing services to taxonomists for standard genome sequencing and annotation.</title>
        <authorList>
            <consortium name="The Broad Institute Genomics Platform"/>
            <consortium name="The Broad Institute Genome Sequencing Center for Infectious Disease"/>
            <person name="Wu L."/>
            <person name="Ma J."/>
        </authorList>
    </citation>
    <scope>NUCLEOTIDE SEQUENCE [LARGE SCALE GENOMIC DNA]</scope>
    <source>
        <strain evidence="2">KCTC 22228</strain>
    </source>
</reference>
<dbReference type="RefSeq" id="WP_189468378.1">
    <property type="nucleotide sequence ID" value="NZ_BMXS01000007.1"/>
</dbReference>
<protein>
    <submittedName>
        <fullName evidence="1">Uncharacterized protein</fullName>
    </submittedName>
</protein>